<protein>
    <recommendedName>
        <fullName evidence="1">JmjC domain-containing protein</fullName>
    </recommendedName>
</protein>
<dbReference type="InterPro" id="IPR003347">
    <property type="entry name" value="JmjC_dom"/>
</dbReference>
<dbReference type="SUPFAM" id="SSF51197">
    <property type="entry name" value="Clavaminate synthase-like"/>
    <property type="match status" value="1"/>
</dbReference>
<dbReference type="Pfam" id="PF02373">
    <property type="entry name" value="JmjC"/>
    <property type="match status" value="1"/>
</dbReference>
<dbReference type="PROSITE" id="PS51184">
    <property type="entry name" value="JMJC"/>
    <property type="match status" value="1"/>
</dbReference>
<reference evidence="2" key="1">
    <citation type="journal article" date="2020" name="J. Eukaryot. Microbiol.">
        <title>De novo Sequencing, Assembly and Annotation of the Transcriptome for the Free-Living Testate Amoeba Arcella intermedia.</title>
        <authorList>
            <person name="Ribeiro G.M."/>
            <person name="Porfirio-Sousa A.L."/>
            <person name="Maurer-Alcala X.X."/>
            <person name="Katz L.A."/>
            <person name="Lahr D.J.G."/>
        </authorList>
    </citation>
    <scope>NUCLEOTIDE SEQUENCE</scope>
</reference>
<dbReference type="Gene3D" id="2.60.120.650">
    <property type="entry name" value="Cupin"/>
    <property type="match status" value="1"/>
</dbReference>
<accession>A0A6B2LAT9</accession>
<name>A0A6B2LAT9_9EUKA</name>
<sequence>MKNGFPALIKGIQEADQWAAREKWRPLESLLEHYGQVPLKVGEVPPIHGMGRAYQIRLPLVLFKEYADTATGDSPFYGFEYDFNDERAALLSDYKIPEYFQSDFFDVDPIARNFYTNNRHLIVGGERTGTNLHFDPKGTSAWNSLLIGRKKWAIFPPGTDMEYIQKIKTRTCSSGTAPGGPASYWWLDIAPTLPADVGMVEFIQNPGDTVFVPPGWWHAVINIEFSMAITQNVLIPESLPFVWAQLRKDWPKFVQYIESNYPEKLQELGVQDITPSEKRILSLEDEEFLVEFHSTQNQ</sequence>
<proteinExistence type="predicted"/>
<evidence type="ECO:0000259" key="1">
    <source>
        <dbReference type="PROSITE" id="PS51184"/>
    </source>
</evidence>
<dbReference type="SMART" id="SM00558">
    <property type="entry name" value="JmjC"/>
    <property type="match status" value="1"/>
</dbReference>
<dbReference type="AlphaFoldDB" id="A0A6B2LAT9"/>
<feature type="domain" description="JmjC" evidence="1">
    <location>
        <begin position="85"/>
        <end position="250"/>
    </location>
</feature>
<dbReference type="EMBL" id="GIBP01005082">
    <property type="protein sequence ID" value="NDV34051.1"/>
    <property type="molecule type" value="Transcribed_RNA"/>
</dbReference>
<evidence type="ECO:0000313" key="2">
    <source>
        <dbReference type="EMBL" id="NDV34051.1"/>
    </source>
</evidence>
<dbReference type="PANTHER" id="PTHR12480">
    <property type="entry name" value="ARGININE DEMETHYLASE AND LYSYL-HYDROXYLASE JMJD"/>
    <property type="match status" value="1"/>
</dbReference>
<organism evidence="2">
    <name type="scientific">Arcella intermedia</name>
    <dbReference type="NCBI Taxonomy" id="1963864"/>
    <lineage>
        <taxon>Eukaryota</taxon>
        <taxon>Amoebozoa</taxon>
        <taxon>Tubulinea</taxon>
        <taxon>Elardia</taxon>
        <taxon>Arcellinida</taxon>
        <taxon>Sphaerothecina</taxon>
        <taxon>Arcellidae</taxon>
        <taxon>Arcella</taxon>
    </lineage>
</organism>
<dbReference type="InterPro" id="IPR050910">
    <property type="entry name" value="JMJD6_ArgDemeth/LysHydrox"/>
</dbReference>